<feature type="transmembrane region" description="Helical" evidence="1">
    <location>
        <begin position="6"/>
        <end position="28"/>
    </location>
</feature>
<evidence type="ECO:0000313" key="3">
    <source>
        <dbReference type="Proteomes" id="UP000018300"/>
    </source>
</evidence>
<keyword evidence="1" id="KW-1133">Transmembrane helix</keyword>
<accession>R5LD01</accession>
<proteinExistence type="predicted"/>
<keyword evidence="1" id="KW-0812">Transmembrane</keyword>
<organism evidence="2 3">
    <name type="scientific">Eshraghiella crossota CAG:259</name>
    <dbReference type="NCBI Taxonomy" id="1263062"/>
    <lineage>
        <taxon>Bacteria</taxon>
        <taxon>Bacillati</taxon>
        <taxon>Bacillota</taxon>
        <taxon>Clostridia</taxon>
        <taxon>Lachnospirales</taxon>
        <taxon>Lachnospiraceae</taxon>
        <taxon>Eshraghiella</taxon>
    </lineage>
</organism>
<dbReference type="AlphaFoldDB" id="R5LD01"/>
<sequence>MTKKNIIIVAGALILCIAMGFLYCNFIHSDIKLKKSSKGITVNYINKFPDASYRNLSDITEEEIWSDERYDIVEGTVEEIRNVKIRFGTEKYYGAIITIKPEEIIKGTLNETQIKIFVDCNIGKADSSGDSEILKTLKEKDRGIFIIYKYSDTDVWENDKKNLYMDELAEYGFEDAERFAFIEKNSKVYFSSIYKNISEDDTLEEIKEYIKQKRKELL</sequence>
<evidence type="ECO:0000256" key="1">
    <source>
        <dbReference type="SAM" id="Phobius"/>
    </source>
</evidence>
<comment type="caution">
    <text evidence="2">The sequence shown here is derived from an EMBL/GenBank/DDBJ whole genome shotgun (WGS) entry which is preliminary data.</text>
</comment>
<evidence type="ECO:0000313" key="2">
    <source>
        <dbReference type="EMBL" id="CCY77040.1"/>
    </source>
</evidence>
<gene>
    <name evidence="2" type="ORF">BN569_00569</name>
</gene>
<protein>
    <submittedName>
        <fullName evidence="2">Uncharacterized protein</fullName>
    </submittedName>
</protein>
<dbReference type="Proteomes" id="UP000018300">
    <property type="component" value="Unassembled WGS sequence"/>
</dbReference>
<dbReference type="EMBL" id="CAYU010000051">
    <property type="protein sequence ID" value="CCY77040.1"/>
    <property type="molecule type" value="Genomic_DNA"/>
</dbReference>
<keyword evidence="1" id="KW-0472">Membrane</keyword>
<reference evidence="2" key="1">
    <citation type="submission" date="2012-11" db="EMBL/GenBank/DDBJ databases">
        <title>Dependencies among metagenomic species, viruses, plasmids and units of genetic variation.</title>
        <authorList>
            <person name="Nielsen H.B."/>
            <person name="Almeida M."/>
            <person name="Juncker A.S."/>
            <person name="Rasmussen S."/>
            <person name="Li J."/>
            <person name="Sunagawa S."/>
            <person name="Plichta D."/>
            <person name="Gautier L."/>
            <person name="Le Chatelier E."/>
            <person name="Peletier E."/>
            <person name="Bonde I."/>
            <person name="Nielsen T."/>
            <person name="Manichanh C."/>
            <person name="Arumugam M."/>
            <person name="Batto J."/>
            <person name="Santos M.B.Q.D."/>
            <person name="Blom N."/>
            <person name="Borruel N."/>
            <person name="Burgdorf K.S."/>
            <person name="Boumezbeur F."/>
            <person name="Casellas F."/>
            <person name="Dore J."/>
            <person name="Guarner F."/>
            <person name="Hansen T."/>
            <person name="Hildebrand F."/>
            <person name="Kaas R.S."/>
            <person name="Kennedy S."/>
            <person name="Kristiansen K."/>
            <person name="Kultima J.R."/>
            <person name="Leonard P."/>
            <person name="Levenez F."/>
            <person name="Lund O."/>
            <person name="Moumen B."/>
            <person name="Le Paslier D."/>
            <person name="Pons N."/>
            <person name="Pedersen O."/>
            <person name="Prifti E."/>
            <person name="Qin J."/>
            <person name="Raes J."/>
            <person name="Tap J."/>
            <person name="Tims S."/>
            <person name="Ussery D.W."/>
            <person name="Yamada T."/>
            <person name="MetaHit consortium"/>
            <person name="Renault P."/>
            <person name="Sicheritz-Ponten T."/>
            <person name="Bork P."/>
            <person name="Wang J."/>
            <person name="Brunak S."/>
            <person name="Ehrlich S.D."/>
        </authorList>
    </citation>
    <scope>NUCLEOTIDE SEQUENCE [LARGE SCALE GENOMIC DNA]</scope>
</reference>
<name>R5LD01_9FIRM</name>